<proteinExistence type="predicted"/>
<accession>A0A1H4A4W6</accession>
<dbReference type="RefSeq" id="WP_091389024.1">
    <property type="nucleotide sequence ID" value="NZ_FNQO01000003.1"/>
</dbReference>
<reference evidence="2" key="1">
    <citation type="submission" date="2016-10" db="EMBL/GenBank/DDBJ databases">
        <authorList>
            <person name="Varghese N."/>
            <person name="Submissions S."/>
        </authorList>
    </citation>
    <scope>NUCLEOTIDE SEQUENCE [LARGE SCALE GENOMIC DNA]</scope>
    <source>
        <strain evidence="2">CGMCC 1.10657</strain>
    </source>
</reference>
<dbReference type="STRING" id="658218.SAMN05216562_2544"/>
<sequence>MKIISLFLILFFPAVCFGADELSYLVTLDAKASDYRKMSIECVTDAKLTKKALDEIETCKVLYNFTTEEFSALKESLIKAEENAKIEAESNGLESPVLREKLVLIMSAKTHMQMAGAILSKIH</sequence>
<protein>
    <submittedName>
        <fullName evidence="1">Uncharacterized protein</fullName>
    </submittedName>
</protein>
<name>A0A1H4A4W6_9GAMM</name>
<dbReference type="EMBL" id="FNQO01000003">
    <property type="protein sequence ID" value="SEA30920.1"/>
    <property type="molecule type" value="Genomic_DNA"/>
</dbReference>
<dbReference type="AlphaFoldDB" id="A0A1H4A4W6"/>
<organism evidence="1 2">
    <name type="scientific">Microbulbifer marinus</name>
    <dbReference type="NCBI Taxonomy" id="658218"/>
    <lineage>
        <taxon>Bacteria</taxon>
        <taxon>Pseudomonadati</taxon>
        <taxon>Pseudomonadota</taxon>
        <taxon>Gammaproteobacteria</taxon>
        <taxon>Cellvibrionales</taxon>
        <taxon>Microbulbiferaceae</taxon>
        <taxon>Microbulbifer</taxon>
    </lineage>
</organism>
<keyword evidence="2" id="KW-1185">Reference proteome</keyword>
<evidence type="ECO:0000313" key="1">
    <source>
        <dbReference type="EMBL" id="SEA30920.1"/>
    </source>
</evidence>
<dbReference type="OrthoDB" id="9897437at2"/>
<dbReference type="Proteomes" id="UP000198658">
    <property type="component" value="Unassembled WGS sequence"/>
</dbReference>
<evidence type="ECO:0000313" key="2">
    <source>
        <dbReference type="Proteomes" id="UP000198658"/>
    </source>
</evidence>
<gene>
    <name evidence="1" type="ORF">SAMN05216562_2544</name>
</gene>